<feature type="transmembrane region" description="Helical" evidence="1">
    <location>
        <begin position="293"/>
        <end position="316"/>
    </location>
</feature>
<evidence type="ECO:0000313" key="3">
    <source>
        <dbReference type="Proteomes" id="UP001642540"/>
    </source>
</evidence>
<feature type="transmembrane region" description="Helical" evidence="1">
    <location>
        <begin position="219"/>
        <end position="238"/>
    </location>
</feature>
<name>A0ABP1S1R9_9HEXA</name>
<dbReference type="EMBL" id="CAXLJM020000145">
    <property type="protein sequence ID" value="CAL8141103.1"/>
    <property type="molecule type" value="Genomic_DNA"/>
</dbReference>
<keyword evidence="3" id="KW-1185">Reference proteome</keyword>
<protein>
    <recommendedName>
        <fullName evidence="4">Odorant receptor</fullName>
    </recommendedName>
</protein>
<feature type="transmembrane region" description="Helical" evidence="1">
    <location>
        <begin position="168"/>
        <end position="199"/>
    </location>
</feature>
<evidence type="ECO:0000256" key="1">
    <source>
        <dbReference type="SAM" id="Phobius"/>
    </source>
</evidence>
<dbReference type="Proteomes" id="UP001642540">
    <property type="component" value="Unassembled WGS sequence"/>
</dbReference>
<sequence length="421" mass="49027">MATPLMLATFELNQFIWRIGPYFKFYVEWNCYHEEFNVTLSQKRIFRWYIFGLLPQIALFINFIYLLHFGLHHPLANHPLNWIMTIFFFLLHGYSVVSHTYMCRMNRAQDIFRYVNAVLKFSKSNQNQISIENERGRPGRLNLRKLATTILSEFDKVRKGGNLDKPGLAVFHIALYFAMGPLILAFIAVGYLSLINLRWDPLYLALLNYCSYQFVDTLYSSYIFLILYSSTVSLFTFAEMNRVLNLFFTCILVIAHCTKQTLSNISKLFRENRKYEAMKEYKRLMLVHTAEKTIAGFIVFLLMGIGYAIIVLAASVTVMSFESLPMEVYWLFPATTAIGGVMLLLTFPYATSTYNFSQGMLREWNWKTASNSKHYKLSLRTLKPICFHFGSYRELNDEAEVVYLTSVIERVANGILFLNSI</sequence>
<keyword evidence="1" id="KW-1133">Transmembrane helix</keyword>
<keyword evidence="1" id="KW-0812">Transmembrane</keyword>
<feature type="transmembrane region" description="Helical" evidence="1">
    <location>
        <begin position="48"/>
        <end position="67"/>
    </location>
</feature>
<evidence type="ECO:0008006" key="4">
    <source>
        <dbReference type="Google" id="ProtNLM"/>
    </source>
</evidence>
<accession>A0ABP1S1R9</accession>
<proteinExistence type="predicted"/>
<feature type="transmembrane region" description="Helical" evidence="1">
    <location>
        <begin position="328"/>
        <end position="350"/>
    </location>
</feature>
<comment type="caution">
    <text evidence="2">The sequence shown here is derived from an EMBL/GenBank/DDBJ whole genome shotgun (WGS) entry which is preliminary data.</text>
</comment>
<feature type="transmembrane region" description="Helical" evidence="1">
    <location>
        <begin position="79"/>
        <end position="97"/>
    </location>
</feature>
<gene>
    <name evidence="2" type="ORF">ODALV1_LOCUS28574</name>
</gene>
<reference evidence="2 3" key="1">
    <citation type="submission" date="2024-08" db="EMBL/GenBank/DDBJ databases">
        <authorList>
            <person name="Cucini C."/>
            <person name="Frati F."/>
        </authorList>
    </citation>
    <scope>NUCLEOTIDE SEQUENCE [LARGE SCALE GENOMIC DNA]</scope>
</reference>
<evidence type="ECO:0000313" key="2">
    <source>
        <dbReference type="EMBL" id="CAL8141103.1"/>
    </source>
</evidence>
<organism evidence="2 3">
    <name type="scientific">Orchesella dallaii</name>
    <dbReference type="NCBI Taxonomy" id="48710"/>
    <lineage>
        <taxon>Eukaryota</taxon>
        <taxon>Metazoa</taxon>
        <taxon>Ecdysozoa</taxon>
        <taxon>Arthropoda</taxon>
        <taxon>Hexapoda</taxon>
        <taxon>Collembola</taxon>
        <taxon>Entomobryomorpha</taxon>
        <taxon>Entomobryoidea</taxon>
        <taxon>Orchesellidae</taxon>
        <taxon>Orchesellinae</taxon>
        <taxon>Orchesella</taxon>
    </lineage>
</organism>
<keyword evidence="1" id="KW-0472">Membrane</keyword>